<feature type="transmembrane region" description="Helical" evidence="12">
    <location>
        <begin position="586"/>
        <end position="606"/>
    </location>
</feature>
<dbReference type="PROSITE" id="PS51099">
    <property type="entry name" value="PTS_EIIB_TYPE_2"/>
    <property type="match status" value="1"/>
</dbReference>
<evidence type="ECO:0000256" key="12">
    <source>
        <dbReference type="SAM" id="Phobius"/>
    </source>
</evidence>
<feature type="transmembrane region" description="Helical" evidence="12">
    <location>
        <begin position="618"/>
        <end position="639"/>
    </location>
</feature>
<dbReference type="InterPro" id="IPR013014">
    <property type="entry name" value="PTS_EIIC_2"/>
</dbReference>
<feature type="domain" description="PTS EIIA type-2" evidence="13">
    <location>
        <begin position="5"/>
        <end position="152"/>
    </location>
</feature>
<evidence type="ECO:0000256" key="4">
    <source>
        <dbReference type="ARBA" id="ARBA00022553"/>
    </source>
</evidence>
<dbReference type="InterPro" id="IPR006327">
    <property type="entry name" value="PTS_IIC_fruc"/>
</dbReference>
<organism evidence="16 17">
    <name type="scientific">Enterococcus hulanensis</name>
    <dbReference type="NCBI Taxonomy" id="2559929"/>
    <lineage>
        <taxon>Bacteria</taxon>
        <taxon>Bacillati</taxon>
        <taxon>Bacillota</taxon>
        <taxon>Bacilli</taxon>
        <taxon>Lactobacillales</taxon>
        <taxon>Enterococcaceae</taxon>
        <taxon>Enterococcus</taxon>
    </lineage>
</organism>
<proteinExistence type="predicted"/>
<accession>A0ABU3EV32</accession>
<dbReference type="InterPro" id="IPR003501">
    <property type="entry name" value="PTS_EIIB_2/3"/>
</dbReference>
<feature type="transmembrane region" description="Helical" evidence="12">
    <location>
        <begin position="401"/>
        <end position="419"/>
    </location>
</feature>
<reference evidence="16 17" key="1">
    <citation type="submission" date="2023-03" db="EMBL/GenBank/DDBJ databases">
        <authorList>
            <person name="Shen W."/>
            <person name="Cai J."/>
        </authorList>
    </citation>
    <scope>NUCLEOTIDE SEQUENCE [LARGE SCALE GENOMIC DNA]</scope>
    <source>
        <strain evidence="16 17">D6-4</strain>
    </source>
</reference>
<feature type="transmembrane region" description="Helical" evidence="12">
    <location>
        <begin position="555"/>
        <end position="574"/>
    </location>
</feature>
<keyword evidence="8 12" id="KW-0812">Transmembrane</keyword>
<keyword evidence="10 12" id="KW-1133">Transmembrane helix</keyword>
<dbReference type="RefSeq" id="WP_311821432.1">
    <property type="nucleotide sequence ID" value="NZ_JARPYF010000001.1"/>
</dbReference>
<keyword evidence="9" id="KW-0418">Kinase</keyword>
<keyword evidence="2" id="KW-0813">Transport</keyword>
<dbReference type="PROSITE" id="PS51094">
    <property type="entry name" value="PTS_EIIA_TYPE_2"/>
    <property type="match status" value="1"/>
</dbReference>
<feature type="transmembrane region" description="Helical" evidence="12">
    <location>
        <begin position="375"/>
        <end position="395"/>
    </location>
</feature>
<evidence type="ECO:0000313" key="16">
    <source>
        <dbReference type="EMBL" id="MDT2598188.1"/>
    </source>
</evidence>
<keyword evidence="7" id="KW-0598">Phosphotransferase system</keyword>
<evidence type="ECO:0000259" key="13">
    <source>
        <dbReference type="PROSITE" id="PS51094"/>
    </source>
</evidence>
<evidence type="ECO:0000256" key="2">
    <source>
        <dbReference type="ARBA" id="ARBA00022448"/>
    </source>
</evidence>
<keyword evidence="11 12" id="KW-0472">Membrane</keyword>
<dbReference type="CDD" id="cd00211">
    <property type="entry name" value="PTS_IIA_fru"/>
    <property type="match status" value="1"/>
</dbReference>
<dbReference type="NCBIfam" id="TIGR01427">
    <property type="entry name" value="PTS_IIC_fructo"/>
    <property type="match status" value="1"/>
</dbReference>
<evidence type="ECO:0000256" key="6">
    <source>
        <dbReference type="ARBA" id="ARBA00022679"/>
    </source>
</evidence>
<dbReference type="InterPro" id="IPR004715">
    <property type="entry name" value="PTS_IIA_fruc"/>
</dbReference>
<dbReference type="Pfam" id="PF02302">
    <property type="entry name" value="PTS_IIB"/>
    <property type="match status" value="1"/>
</dbReference>
<dbReference type="InterPro" id="IPR003353">
    <property type="entry name" value="PTS_IIB_fruc"/>
</dbReference>
<dbReference type="InterPro" id="IPR050864">
    <property type="entry name" value="Bacterial_PTS_Sugar_Transport"/>
</dbReference>
<comment type="caution">
    <text evidence="16">The sequence shown here is derived from an EMBL/GenBank/DDBJ whole genome shotgun (WGS) entry which is preliminary data.</text>
</comment>
<keyword evidence="17" id="KW-1185">Reference proteome</keyword>
<dbReference type="EMBL" id="JARPYI010000001">
    <property type="protein sequence ID" value="MDT2598188.1"/>
    <property type="molecule type" value="Genomic_DNA"/>
</dbReference>
<feature type="domain" description="PTS EIIB type-2" evidence="14">
    <location>
        <begin position="168"/>
        <end position="264"/>
    </location>
</feature>
<evidence type="ECO:0000256" key="1">
    <source>
        <dbReference type="ARBA" id="ARBA00004429"/>
    </source>
</evidence>
<keyword evidence="6" id="KW-0808">Transferase</keyword>
<evidence type="ECO:0000256" key="8">
    <source>
        <dbReference type="ARBA" id="ARBA00022692"/>
    </source>
</evidence>
<protein>
    <submittedName>
        <fullName evidence="16">Fructose-specific PTS transporter subunit EIIC</fullName>
    </submittedName>
</protein>
<feature type="transmembrane region" description="Helical" evidence="12">
    <location>
        <begin position="477"/>
        <end position="495"/>
    </location>
</feature>
<dbReference type="Pfam" id="PF00359">
    <property type="entry name" value="PTS_EIIA_2"/>
    <property type="match status" value="1"/>
</dbReference>
<dbReference type="CDD" id="cd05569">
    <property type="entry name" value="PTS_IIB_fructose"/>
    <property type="match status" value="1"/>
</dbReference>
<feature type="domain" description="PTS EIIC type-2" evidence="15">
    <location>
        <begin position="290"/>
        <end position="646"/>
    </location>
</feature>
<feature type="transmembrane region" description="Helical" evidence="12">
    <location>
        <begin position="344"/>
        <end position="363"/>
    </location>
</feature>
<dbReference type="SUPFAM" id="SSF52794">
    <property type="entry name" value="PTS system IIB component-like"/>
    <property type="match status" value="1"/>
</dbReference>
<gene>
    <name evidence="16" type="ORF">P7D85_00295</name>
</gene>
<keyword evidence="4" id="KW-0597">Phosphoprotein</keyword>
<sequence length="660" mass="71089">MKLSELTTNDLIMLDKGYASKDDVFKAVAEELLIQGIIQDKKVFINALYHREAESPTGLENGIAIPHAKSETINKPVFVIIRLKNSINDWESLDSSNRVSLIFLLAIPKQQTGTTHIDLLAQLSRSLMNPEFVNGIKNANTSEEVMTLLELTNKQEPKEEIRESKGLVLGVTACATGIAHTYMAAEALEKAGAELGYEVIVEKQGANGIEDRPALSDVRRAKGLIVATDIEPQNMAHYENVPYIKTKVAAPIKDATSLIKQVIDQPAGNYHSEQSVDSNMSEKKSLGTELYQSLMSGISYMIPIVVGAGLMTAIPQIGGMFFGIEGGTIGDAINATSSNGAVSFLYYLNSFGGFIFSLMYPVLAAFMANAIAGKVGMTAGFIGGGLAGGMIYALTGQENQTPSGFLGAIAIGFVAGYFCRFLNNKIKLPKNIQSLKPMLIIPLLSILLVYVLNLYIFEPIGGGLNNLLFDVISKSTGTYVIAIVIAMATAFDMGGPVNKAAFAVTMTLAANQSFPMTANILGCIIPPLGIGLSVILNQYVFKRDIYDESMEADGYTSFISGIIGISEGAIPFALKNPLITIPLNLLGSALAAVLATLFGVEIWFPIPQFWGWPLVQGLVPYLLSLLAGVLFVAIGNIVIRDYLATKKKKQVEKNDNWVRS</sequence>
<evidence type="ECO:0000256" key="10">
    <source>
        <dbReference type="ARBA" id="ARBA00022989"/>
    </source>
</evidence>
<dbReference type="InterPro" id="IPR002178">
    <property type="entry name" value="PTS_EIIA_type-2_dom"/>
</dbReference>
<keyword evidence="3" id="KW-1003">Cell membrane</keyword>
<evidence type="ECO:0000313" key="17">
    <source>
        <dbReference type="Proteomes" id="UP001252875"/>
    </source>
</evidence>
<feature type="transmembrane region" description="Helical" evidence="12">
    <location>
        <begin position="300"/>
        <end position="324"/>
    </location>
</feature>
<dbReference type="SUPFAM" id="SSF55804">
    <property type="entry name" value="Phoshotransferase/anion transport protein"/>
    <property type="match status" value="1"/>
</dbReference>
<name>A0ABU3EV32_9ENTE</name>
<dbReference type="NCBIfam" id="TIGR00848">
    <property type="entry name" value="fruA"/>
    <property type="match status" value="1"/>
</dbReference>
<evidence type="ECO:0000259" key="15">
    <source>
        <dbReference type="PROSITE" id="PS51104"/>
    </source>
</evidence>
<dbReference type="Proteomes" id="UP001252875">
    <property type="component" value="Unassembled WGS sequence"/>
</dbReference>
<feature type="transmembrane region" description="Helical" evidence="12">
    <location>
        <begin position="439"/>
        <end position="457"/>
    </location>
</feature>
<dbReference type="NCBIfam" id="TIGR00829">
    <property type="entry name" value="FRU"/>
    <property type="match status" value="1"/>
</dbReference>
<evidence type="ECO:0000256" key="7">
    <source>
        <dbReference type="ARBA" id="ARBA00022683"/>
    </source>
</evidence>
<evidence type="ECO:0000259" key="14">
    <source>
        <dbReference type="PROSITE" id="PS51099"/>
    </source>
</evidence>
<evidence type="ECO:0000256" key="3">
    <source>
        <dbReference type="ARBA" id="ARBA00022475"/>
    </source>
</evidence>
<dbReference type="Gene3D" id="3.40.50.2300">
    <property type="match status" value="1"/>
</dbReference>
<evidence type="ECO:0000256" key="11">
    <source>
        <dbReference type="ARBA" id="ARBA00023136"/>
    </source>
</evidence>
<dbReference type="InterPro" id="IPR013011">
    <property type="entry name" value="PTS_EIIB_2"/>
</dbReference>
<comment type="subcellular location">
    <subcellularLocation>
        <location evidence="1">Cell inner membrane</location>
        <topology evidence="1">Multi-pass membrane protein</topology>
    </subcellularLocation>
</comment>
<evidence type="ECO:0000256" key="9">
    <source>
        <dbReference type="ARBA" id="ARBA00022777"/>
    </source>
</evidence>
<feature type="transmembrane region" description="Helical" evidence="12">
    <location>
        <begin position="516"/>
        <end position="535"/>
    </location>
</feature>
<dbReference type="PANTHER" id="PTHR30505">
    <property type="entry name" value="FRUCTOSE-LIKE PERMEASE"/>
    <property type="match status" value="1"/>
</dbReference>
<dbReference type="InterPro" id="IPR036095">
    <property type="entry name" value="PTS_EIIB-like_sf"/>
</dbReference>
<keyword evidence="5" id="KW-0762">Sugar transport</keyword>
<dbReference type="InterPro" id="IPR016152">
    <property type="entry name" value="PTrfase/Anion_transptr"/>
</dbReference>
<evidence type="ECO:0000256" key="5">
    <source>
        <dbReference type="ARBA" id="ARBA00022597"/>
    </source>
</evidence>
<dbReference type="Gene3D" id="3.40.930.10">
    <property type="entry name" value="Mannitol-specific EII, Chain A"/>
    <property type="match status" value="1"/>
</dbReference>
<dbReference type="PROSITE" id="PS51104">
    <property type="entry name" value="PTS_EIIC_TYPE_2"/>
    <property type="match status" value="1"/>
</dbReference>
<dbReference type="PANTHER" id="PTHR30505:SF0">
    <property type="entry name" value="FRUCTOSE-LIKE PTS SYSTEM EIIBC COMPONENT-RELATED"/>
    <property type="match status" value="1"/>
</dbReference>